<evidence type="ECO:0000259" key="2">
    <source>
        <dbReference type="Pfam" id="PF05569"/>
    </source>
</evidence>
<feature type="transmembrane region" description="Helical" evidence="1">
    <location>
        <begin position="113"/>
        <end position="134"/>
    </location>
</feature>
<evidence type="ECO:0000313" key="4">
    <source>
        <dbReference type="Proteomes" id="UP000824125"/>
    </source>
</evidence>
<name>A0A9D1MU69_9FIRM</name>
<feature type="transmembrane region" description="Helical" evidence="1">
    <location>
        <begin position="204"/>
        <end position="225"/>
    </location>
</feature>
<dbReference type="InterPro" id="IPR052173">
    <property type="entry name" value="Beta-lactam_resp_regulator"/>
</dbReference>
<keyword evidence="1" id="KW-1133">Transmembrane helix</keyword>
<feature type="domain" description="Peptidase M56" evidence="2">
    <location>
        <begin position="10"/>
        <end position="281"/>
    </location>
</feature>
<keyword evidence="1" id="KW-0472">Membrane</keyword>
<organism evidence="3 4">
    <name type="scientific">Candidatus Scybalenecus merdavium</name>
    <dbReference type="NCBI Taxonomy" id="2840939"/>
    <lineage>
        <taxon>Bacteria</taxon>
        <taxon>Bacillati</taxon>
        <taxon>Bacillota</taxon>
        <taxon>Clostridia</taxon>
        <taxon>Eubacteriales</taxon>
        <taxon>Oscillospiraceae</taxon>
        <taxon>Oscillospiraceae incertae sedis</taxon>
        <taxon>Candidatus Scybalenecus</taxon>
    </lineage>
</organism>
<dbReference type="PANTHER" id="PTHR34978:SF3">
    <property type="entry name" value="SLR0241 PROTEIN"/>
    <property type="match status" value="1"/>
</dbReference>
<comment type="caution">
    <text evidence="3">The sequence shown here is derived from an EMBL/GenBank/DDBJ whole genome shotgun (WGS) entry which is preliminary data.</text>
</comment>
<dbReference type="Proteomes" id="UP000824125">
    <property type="component" value="Unassembled WGS sequence"/>
</dbReference>
<feature type="transmembrane region" description="Helical" evidence="1">
    <location>
        <begin position="289"/>
        <end position="308"/>
    </location>
</feature>
<accession>A0A9D1MU69</accession>
<evidence type="ECO:0000313" key="3">
    <source>
        <dbReference type="EMBL" id="HIU68833.1"/>
    </source>
</evidence>
<reference evidence="3" key="1">
    <citation type="submission" date="2020-10" db="EMBL/GenBank/DDBJ databases">
        <authorList>
            <person name="Gilroy R."/>
        </authorList>
    </citation>
    <scope>NUCLEOTIDE SEQUENCE</scope>
    <source>
        <strain evidence="3">CHK176-6737</strain>
    </source>
</reference>
<dbReference type="CDD" id="cd07341">
    <property type="entry name" value="M56_BlaR1_MecR1_like"/>
    <property type="match status" value="1"/>
</dbReference>
<sequence>MELHTVFLHFVNTAVSAGWVVLGVLVLRLVLMKAPKWTRLLLWAVVGARLVFPVKLQSVFSLIPSSRTIDTSVYSARPYLDTGISVVDDPANAYLGSHYFEGVTVPNGLFENILTVLGVLWLVGLFALLVYAAVSFLRLKASVRAATRLQDNVFESEQVSSPFILGIFRVRIYLPYGLSENDRAYVLAHEQAHLKRCDHLVKPLAFLALCLYWFQPLLWLAYILLCRDMELACDEKAVQAMDRDTRRAYSMALLRNSVRRSFAAASPLAFGETSIKERVKSVMHYKKPAVWVVAGAVALCCVAGLVFATDPLSVSTTAEYAHTEIGAHTWQFETLQMGGHVVACSAYQSPNYPQTPVLDLTLTAQEDQITIENASTGEQWPLSCEEIVRTPDGIDYEITAPDGTRNLVHTGITEYADGSREYTLPLSIGSYALQFSAPFTSADLQLPQTDSELVYTLNDSARYPVPPQLTLSPDGQTFTLSADVSSSYLPVGTYSVQDGALILQTQETGGVQNVYRFILTQVHGQTYLVFDGENSSPLLPPGTSAGNEAAAALPDGAVFSPAG</sequence>
<dbReference type="PANTHER" id="PTHR34978">
    <property type="entry name" value="POSSIBLE SENSOR-TRANSDUCER PROTEIN BLAR"/>
    <property type="match status" value="1"/>
</dbReference>
<dbReference type="AlphaFoldDB" id="A0A9D1MU69"/>
<keyword evidence="1" id="KW-0812">Transmembrane</keyword>
<evidence type="ECO:0000256" key="1">
    <source>
        <dbReference type="SAM" id="Phobius"/>
    </source>
</evidence>
<feature type="transmembrane region" description="Helical" evidence="1">
    <location>
        <begin position="6"/>
        <end position="31"/>
    </location>
</feature>
<dbReference type="InterPro" id="IPR008756">
    <property type="entry name" value="Peptidase_M56"/>
</dbReference>
<dbReference type="Pfam" id="PF05569">
    <property type="entry name" value="Peptidase_M56"/>
    <property type="match status" value="1"/>
</dbReference>
<dbReference type="EMBL" id="DVNM01000015">
    <property type="protein sequence ID" value="HIU68833.1"/>
    <property type="molecule type" value="Genomic_DNA"/>
</dbReference>
<gene>
    <name evidence="3" type="ORF">IAD23_02600</name>
</gene>
<reference evidence="3" key="2">
    <citation type="journal article" date="2021" name="PeerJ">
        <title>Extensive microbial diversity within the chicken gut microbiome revealed by metagenomics and culture.</title>
        <authorList>
            <person name="Gilroy R."/>
            <person name="Ravi A."/>
            <person name="Getino M."/>
            <person name="Pursley I."/>
            <person name="Horton D.L."/>
            <person name="Alikhan N.F."/>
            <person name="Baker D."/>
            <person name="Gharbi K."/>
            <person name="Hall N."/>
            <person name="Watson M."/>
            <person name="Adriaenssens E.M."/>
            <person name="Foster-Nyarko E."/>
            <person name="Jarju S."/>
            <person name="Secka A."/>
            <person name="Antonio M."/>
            <person name="Oren A."/>
            <person name="Chaudhuri R.R."/>
            <person name="La Ragione R."/>
            <person name="Hildebrand F."/>
            <person name="Pallen M.J."/>
        </authorList>
    </citation>
    <scope>NUCLEOTIDE SEQUENCE</scope>
    <source>
        <strain evidence="3">CHK176-6737</strain>
    </source>
</reference>
<protein>
    <submittedName>
        <fullName evidence="3">M56 family metallopeptidase</fullName>
    </submittedName>
</protein>
<proteinExistence type="predicted"/>